<organism evidence="3 4">
    <name type="scientific">Cladophialophora chaetospira</name>
    <dbReference type="NCBI Taxonomy" id="386627"/>
    <lineage>
        <taxon>Eukaryota</taxon>
        <taxon>Fungi</taxon>
        <taxon>Dikarya</taxon>
        <taxon>Ascomycota</taxon>
        <taxon>Pezizomycotina</taxon>
        <taxon>Eurotiomycetes</taxon>
        <taxon>Chaetothyriomycetidae</taxon>
        <taxon>Chaetothyriales</taxon>
        <taxon>Herpotrichiellaceae</taxon>
        <taxon>Cladophialophora</taxon>
    </lineage>
</organism>
<name>A0AA38XKE7_9EURO</name>
<feature type="transmembrane region" description="Helical" evidence="2">
    <location>
        <begin position="178"/>
        <end position="201"/>
    </location>
</feature>
<accession>A0AA38XKE7</accession>
<dbReference type="AlphaFoldDB" id="A0AA38XKE7"/>
<feature type="transmembrane region" description="Helical" evidence="2">
    <location>
        <begin position="142"/>
        <end position="166"/>
    </location>
</feature>
<comment type="caution">
    <text evidence="3">The sequence shown here is derived from an EMBL/GenBank/DDBJ whole genome shotgun (WGS) entry which is preliminary data.</text>
</comment>
<dbReference type="Proteomes" id="UP001172673">
    <property type="component" value="Unassembled WGS sequence"/>
</dbReference>
<evidence type="ECO:0000313" key="4">
    <source>
        <dbReference type="Proteomes" id="UP001172673"/>
    </source>
</evidence>
<feature type="transmembrane region" description="Helical" evidence="2">
    <location>
        <begin position="677"/>
        <end position="696"/>
    </location>
</feature>
<feature type="compositionally biased region" description="Polar residues" evidence="1">
    <location>
        <begin position="63"/>
        <end position="72"/>
    </location>
</feature>
<keyword evidence="2" id="KW-0472">Membrane</keyword>
<feature type="region of interest" description="Disordered" evidence="1">
    <location>
        <begin position="51"/>
        <end position="89"/>
    </location>
</feature>
<dbReference type="InterPro" id="IPR021514">
    <property type="entry name" value="DUF3176"/>
</dbReference>
<proteinExistence type="predicted"/>
<feature type="transmembrane region" description="Helical" evidence="2">
    <location>
        <begin position="243"/>
        <end position="265"/>
    </location>
</feature>
<dbReference type="PANTHER" id="PTHR35394">
    <property type="entry name" value="DUF3176 DOMAIN-CONTAINING PROTEIN"/>
    <property type="match status" value="1"/>
</dbReference>
<reference evidence="3" key="1">
    <citation type="submission" date="2022-10" db="EMBL/GenBank/DDBJ databases">
        <title>Culturing micro-colonial fungi from biological soil crusts in the Mojave desert and describing Neophaeococcomyces mojavensis, and introducing the new genera and species Taxawa tesnikishii.</title>
        <authorList>
            <person name="Kurbessoian T."/>
            <person name="Stajich J.E."/>
        </authorList>
    </citation>
    <scope>NUCLEOTIDE SEQUENCE</scope>
    <source>
        <strain evidence="3">TK_41</strain>
    </source>
</reference>
<gene>
    <name evidence="3" type="ORF">H2200_001183</name>
</gene>
<dbReference type="Pfam" id="PF11374">
    <property type="entry name" value="DUF3176"/>
    <property type="match status" value="1"/>
</dbReference>
<dbReference type="EMBL" id="JAPDRK010000002">
    <property type="protein sequence ID" value="KAJ9615109.1"/>
    <property type="molecule type" value="Genomic_DNA"/>
</dbReference>
<keyword evidence="2" id="KW-1133">Transmembrane helix</keyword>
<evidence type="ECO:0000313" key="3">
    <source>
        <dbReference type="EMBL" id="KAJ9615109.1"/>
    </source>
</evidence>
<keyword evidence="2" id="KW-0812">Transmembrane</keyword>
<sequence length="768" mass="84387">MSNLNGRIQTDQSANDQEWSSSIIAYSRNINARSEASDSRDEQASIHTHDNISLLSAEDRHGTIQSLPSTGGRTEPEQEQLRSAHIQQQQKQTVYERIESFPCAGATSTEKVEPRKRDWIRKARSRYSQLLKRLHNFLTDTWWPEALALGLSACCLLGIAVLLASYHGHEIPDFPSGVTVNAVISTLAVGAKSALIFAVAATMSQSKWCWFHTAPNEQPRCLQDIQILDDAARGPLGSLTSMLIRRTIVSLCSIGAAIMFLALAYDPFVQQVVSYPVKSVNISSKATTMQALAVSFLATVLDTPETTAAYSGTFGITDSFQRAPYCPTGNCTWESFSSMEWCSKCANFTDEALASFSTGCNFTIAELFNANRTGNYTGGNCTIGFAGRAPMKTQLSIIPEGGGIIMHLDWPPIWELNGAAGGPESNYSIYTYMQEGHEFLGITNPLMPLLFSRLRSTKPPTYTIHADPSTPLLLQLLQPVACALSPCLRTHRLSVTNGELESQILNEDYGILSLSSGGGVCWKPETLKDQDIADIPMVDRGPKFENYTETRGYVRLNSSNMARCIEEQSPREWAPNILKPLAGSIDGVFHLNRSVGDGNEVGIARFVSQDDNPILDLLTMTTLRTPSSLLAGIADALTYVNLHPGPPYDVEFTDPPDVISFVPGTVWGQKVFVHVRWAWLSLPVALTFGAIAFLATTAHQTRRQHLPLWKSSSLATLYHGLESDLVDEDRRYETASDMHSVSRGVYVRLGTTDEEGTQGSGRRMLLRS</sequence>
<keyword evidence="4" id="KW-1185">Reference proteome</keyword>
<dbReference type="PANTHER" id="PTHR35394:SF5">
    <property type="entry name" value="DUF3176 DOMAIN-CONTAINING PROTEIN"/>
    <property type="match status" value="1"/>
</dbReference>
<evidence type="ECO:0000256" key="1">
    <source>
        <dbReference type="SAM" id="MobiDB-lite"/>
    </source>
</evidence>
<evidence type="ECO:0000256" key="2">
    <source>
        <dbReference type="SAM" id="Phobius"/>
    </source>
</evidence>
<protein>
    <submittedName>
        <fullName evidence="3">Uncharacterized protein</fullName>
    </submittedName>
</protein>